<dbReference type="EMBL" id="JBBPIX010000032">
    <property type="protein sequence ID" value="MEK6467508.1"/>
    <property type="molecule type" value="Genomic_DNA"/>
</dbReference>
<protein>
    <submittedName>
        <fullName evidence="2">NAD(P)H-dependent oxidoreductase</fullName>
    </submittedName>
</protein>
<proteinExistence type="predicted"/>
<keyword evidence="3" id="KW-1185">Reference proteome</keyword>
<dbReference type="Gene3D" id="3.40.50.360">
    <property type="match status" value="1"/>
</dbReference>
<sequence length="207" mass="22057">MRPSRVPQNALQLLVCSLKPGPQASSSEVMARQVLDAMADHGVAGDTLRVADYDVKPGTAADMGEGDQWPQIRSQIYDADILVFATPTWVGHPSSVAQRVLERLDAELSETDDQGRPELFGKVAVVAVVGNEDGAHKIVADSFQALNDMGFTIPAGGATYWNSEAMNPVDYKDLDQTPEPVAATTATLGRNAAHLARVLGAQQYPAS</sequence>
<dbReference type="InterPro" id="IPR029039">
    <property type="entry name" value="Flavoprotein-like_sf"/>
</dbReference>
<comment type="caution">
    <text evidence="2">The sequence shown here is derived from an EMBL/GenBank/DDBJ whole genome shotgun (WGS) entry which is preliminary data.</text>
</comment>
<feature type="domain" description="NADPH-dependent FMN reductase-like" evidence="1">
    <location>
        <begin position="14"/>
        <end position="158"/>
    </location>
</feature>
<organism evidence="2 3">
    <name type="scientific">Pseudonocardia alni subsp. carboxydivorans</name>
    <dbReference type="NCBI Taxonomy" id="415010"/>
    <lineage>
        <taxon>Bacteria</taxon>
        <taxon>Bacillati</taxon>
        <taxon>Actinomycetota</taxon>
        <taxon>Actinomycetes</taxon>
        <taxon>Pseudonocardiales</taxon>
        <taxon>Pseudonocardiaceae</taxon>
        <taxon>Pseudonocardia</taxon>
    </lineage>
</organism>
<dbReference type="InterPro" id="IPR005025">
    <property type="entry name" value="FMN_Rdtase-like_dom"/>
</dbReference>
<reference evidence="2 3" key="1">
    <citation type="submission" date="2024-03" db="EMBL/GenBank/DDBJ databases">
        <title>Draft genome sequence of Pseudonocardia carboxydivorans JCM 14827.</title>
        <authorList>
            <person name="Duangmal K."/>
        </authorList>
    </citation>
    <scope>NUCLEOTIDE SEQUENCE [LARGE SCALE GENOMIC DNA]</scope>
    <source>
        <strain evidence="2 3">JCM 14827</strain>
    </source>
</reference>
<accession>A0ABU9AMJ2</accession>
<name>A0ABU9AMJ2_PSEA5</name>
<evidence type="ECO:0000313" key="3">
    <source>
        <dbReference type="Proteomes" id="UP001367513"/>
    </source>
</evidence>
<dbReference type="Proteomes" id="UP001367513">
    <property type="component" value="Unassembled WGS sequence"/>
</dbReference>
<gene>
    <name evidence="2" type="ORF">WG925_27545</name>
</gene>
<evidence type="ECO:0000259" key="1">
    <source>
        <dbReference type="Pfam" id="PF03358"/>
    </source>
</evidence>
<dbReference type="Pfam" id="PF03358">
    <property type="entry name" value="FMN_red"/>
    <property type="match status" value="1"/>
</dbReference>
<dbReference type="SUPFAM" id="SSF52218">
    <property type="entry name" value="Flavoproteins"/>
    <property type="match status" value="1"/>
</dbReference>
<evidence type="ECO:0000313" key="2">
    <source>
        <dbReference type="EMBL" id="MEK6467508.1"/>
    </source>
</evidence>